<proteinExistence type="predicted"/>
<reference evidence="1" key="1">
    <citation type="submission" date="2018-05" db="EMBL/GenBank/DDBJ databases">
        <authorList>
            <person name="Lanie J.A."/>
            <person name="Ng W.-L."/>
            <person name="Kazmierczak K.M."/>
            <person name="Andrzejewski T.M."/>
            <person name="Davidsen T.M."/>
            <person name="Wayne K.J."/>
            <person name="Tettelin H."/>
            <person name="Glass J.I."/>
            <person name="Rusch D."/>
            <person name="Podicherti R."/>
            <person name="Tsui H.-C.T."/>
            <person name="Winkler M.E."/>
        </authorList>
    </citation>
    <scope>NUCLEOTIDE SEQUENCE</scope>
</reference>
<evidence type="ECO:0000313" key="1">
    <source>
        <dbReference type="EMBL" id="SVA35673.1"/>
    </source>
</evidence>
<organism evidence="1">
    <name type="scientific">marine metagenome</name>
    <dbReference type="NCBI Taxonomy" id="408172"/>
    <lineage>
        <taxon>unclassified sequences</taxon>
        <taxon>metagenomes</taxon>
        <taxon>ecological metagenomes</taxon>
    </lineage>
</organism>
<dbReference type="InterPro" id="IPR052736">
    <property type="entry name" value="Stf3_sulfotransferase"/>
</dbReference>
<dbReference type="Pfam" id="PF13469">
    <property type="entry name" value="Sulfotransfer_3"/>
    <property type="match status" value="1"/>
</dbReference>
<protein>
    <recommendedName>
        <fullName evidence="2">Sulfotransferase domain-containing protein</fullName>
    </recommendedName>
</protein>
<dbReference type="SUPFAM" id="SSF52540">
    <property type="entry name" value="P-loop containing nucleoside triphosphate hydrolases"/>
    <property type="match status" value="1"/>
</dbReference>
<dbReference type="PANTHER" id="PTHR36451">
    <property type="entry name" value="PAPS-DEPENDENT SULFOTRANSFERASE STF3"/>
    <property type="match status" value="1"/>
</dbReference>
<name>A0A381V8N8_9ZZZZ</name>
<dbReference type="PANTHER" id="PTHR36451:SF1">
    <property type="entry name" value="OMEGA-HYDROXY-BETA-DIHYDROMENAQUINONE-9 SULFOTRANSFERASE STF3"/>
    <property type="match status" value="1"/>
</dbReference>
<accession>A0A381V8N8</accession>
<dbReference type="Gene3D" id="3.40.50.300">
    <property type="entry name" value="P-loop containing nucleotide triphosphate hydrolases"/>
    <property type="match status" value="1"/>
</dbReference>
<dbReference type="InterPro" id="IPR027417">
    <property type="entry name" value="P-loop_NTPase"/>
</dbReference>
<gene>
    <name evidence="1" type="ORF">METZ01_LOCUS88527</name>
</gene>
<dbReference type="EMBL" id="UINC01007920">
    <property type="protein sequence ID" value="SVA35673.1"/>
    <property type="molecule type" value="Genomic_DNA"/>
</dbReference>
<dbReference type="AlphaFoldDB" id="A0A381V8N8"/>
<sequence length="401" mass="44837">MGSAGIDTAELVAAHEPFHRVALLAEACAETGLHDFGGDDFHEPLDRLLTSLESEAHLHPVGRWRVREQVLRLLRGRLMLVAHRRANPEVVGEVIEAPIVVCGSPRAGTSITHQLLATAPGHRAPLAWEFWQPTPPPTVDGQATDPRIQLADDDLRLTTSLSPGLDAVHEYGARLPRECGHALAFSFRTDVFGAHNSIPGYTSWFHGCDMSDAYHWHRVVLQVLQSRMHGDRWVLKAPGHVQFLPALFDEYPDAQVVVCHRDPLAMISSLTSLLSRLRANGSDQVDAARIARAEIDNFLRQFDLLMSWIDNGTVPADRIIHQRFDEFLLDEVAAVSRIHDHLGLPFSDAHHQALNAWLDNRPRGSRGVHEHSLEGLGLDPEAERIRFSRYIDRFSIAKESR</sequence>
<evidence type="ECO:0008006" key="2">
    <source>
        <dbReference type="Google" id="ProtNLM"/>
    </source>
</evidence>